<gene>
    <name evidence="1" type="ORF">BN000_03491</name>
</gene>
<name>A0A0U1DH70_9MYCO</name>
<accession>A0A0U1DH70</accession>
<evidence type="ECO:0000313" key="1">
    <source>
        <dbReference type="EMBL" id="CQD16479.1"/>
    </source>
</evidence>
<protein>
    <submittedName>
        <fullName evidence="1">Uncharacterized protein</fullName>
    </submittedName>
</protein>
<dbReference type="Proteomes" id="UP000199601">
    <property type="component" value="Unassembled WGS sequence"/>
</dbReference>
<organism evidence="1 2">
    <name type="scientific">Mycobacterium europaeum</name>
    <dbReference type="NCBI Taxonomy" id="761804"/>
    <lineage>
        <taxon>Bacteria</taxon>
        <taxon>Bacillati</taxon>
        <taxon>Actinomycetota</taxon>
        <taxon>Actinomycetes</taxon>
        <taxon>Mycobacteriales</taxon>
        <taxon>Mycobacteriaceae</taxon>
        <taxon>Mycobacterium</taxon>
        <taxon>Mycobacterium simiae complex</taxon>
    </lineage>
</organism>
<dbReference type="AlphaFoldDB" id="A0A0U1DH70"/>
<reference evidence="2" key="1">
    <citation type="submission" date="2015-03" db="EMBL/GenBank/DDBJ databases">
        <authorList>
            <person name="Urmite Genomes"/>
        </authorList>
    </citation>
    <scope>NUCLEOTIDE SEQUENCE [LARGE SCALE GENOMIC DNA]</scope>
    <source>
        <strain evidence="2">CSUR P1344</strain>
    </source>
</reference>
<keyword evidence="2" id="KW-1185">Reference proteome</keyword>
<proteinExistence type="predicted"/>
<sequence length="70" mass="6360" precursor="true">MKAQIKTAAAVFGGMSAVALAVGFGAVGIDPAGGAPAAATHPSSSTAATSTTGAGTHVATLAGCVSGLDC</sequence>
<dbReference type="RefSeq" id="WP_090422054.1">
    <property type="nucleotide sequence ID" value="NZ_CP157315.1"/>
</dbReference>
<evidence type="ECO:0000313" key="2">
    <source>
        <dbReference type="Proteomes" id="UP000199601"/>
    </source>
</evidence>
<dbReference type="EMBL" id="CTEC01000002">
    <property type="protein sequence ID" value="CQD16479.1"/>
    <property type="molecule type" value="Genomic_DNA"/>
</dbReference>